<evidence type="ECO:0000313" key="2">
    <source>
        <dbReference type="Proteomes" id="UP000316079"/>
    </source>
</evidence>
<proteinExistence type="predicted"/>
<sequence>MSEQKTIPLCSPGALKLQFRRTYGSESLTFEPADGLNVHFHAVAQRVPRRPKRDERSRIEFFLSFSASSSSSSRREAARRRWGKEFKPESAIEVKSVRWHCSGHELNMQRCWRTVAGSRTEAWAKLCPRAACRTETPLKLLREPAVRPSLISSIFTSITLINGFPQTPSMHCAHNLICAAIQTDGVTISPVYMQHPRGSSAGNLGAFRVDEWHLKRKSRGVLIRTRLSAVSCELKSGPTEATPTNTALVLMPSG</sequence>
<name>A0A553MZD5_9TELE</name>
<organism evidence="1 2">
    <name type="scientific">Danionella cerebrum</name>
    <dbReference type="NCBI Taxonomy" id="2873325"/>
    <lineage>
        <taxon>Eukaryota</taxon>
        <taxon>Metazoa</taxon>
        <taxon>Chordata</taxon>
        <taxon>Craniata</taxon>
        <taxon>Vertebrata</taxon>
        <taxon>Euteleostomi</taxon>
        <taxon>Actinopterygii</taxon>
        <taxon>Neopterygii</taxon>
        <taxon>Teleostei</taxon>
        <taxon>Ostariophysi</taxon>
        <taxon>Cypriniformes</taxon>
        <taxon>Danionidae</taxon>
        <taxon>Danioninae</taxon>
        <taxon>Danionella</taxon>
    </lineage>
</organism>
<keyword evidence="2" id="KW-1185">Reference proteome</keyword>
<accession>A0A553MZD5</accession>
<dbReference type="EMBL" id="SRMA01027189">
    <property type="protein sequence ID" value="TRY58540.1"/>
    <property type="molecule type" value="Genomic_DNA"/>
</dbReference>
<evidence type="ECO:0000313" key="1">
    <source>
        <dbReference type="EMBL" id="TRY58540.1"/>
    </source>
</evidence>
<gene>
    <name evidence="1" type="ORF">DNTS_016351</name>
</gene>
<comment type="caution">
    <text evidence="1">The sequence shown here is derived from an EMBL/GenBank/DDBJ whole genome shotgun (WGS) entry which is preliminary data.</text>
</comment>
<dbReference type="AlphaFoldDB" id="A0A553MZD5"/>
<protein>
    <submittedName>
        <fullName evidence="1">Uncharacterized protein</fullName>
    </submittedName>
</protein>
<dbReference type="Proteomes" id="UP000316079">
    <property type="component" value="Unassembled WGS sequence"/>
</dbReference>
<reference evidence="1 2" key="1">
    <citation type="journal article" date="2019" name="Sci. Data">
        <title>Hybrid genome assembly and annotation of Danionella translucida.</title>
        <authorList>
            <person name="Kadobianskyi M."/>
            <person name="Schulze L."/>
            <person name="Schuelke M."/>
            <person name="Judkewitz B."/>
        </authorList>
    </citation>
    <scope>NUCLEOTIDE SEQUENCE [LARGE SCALE GENOMIC DNA]</scope>
    <source>
        <strain evidence="1 2">Bolton</strain>
    </source>
</reference>